<dbReference type="EMBL" id="FP929130">
    <property type="protein sequence ID" value="CBX97108.1"/>
    <property type="molecule type" value="Genomic_DNA"/>
</dbReference>
<proteinExistence type="predicted"/>
<dbReference type="HOGENOM" id="CLU_2277989_0_0_1"/>
<dbReference type="Proteomes" id="UP000002668">
    <property type="component" value="Genome"/>
</dbReference>
<evidence type="ECO:0000313" key="2">
    <source>
        <dbReference type="Proteomes" id="UP000002668"/>
    </source>
</evidence>
<dbReference type="VEuPathDB" id="FungiDB:LEMA_P102390.1"/>
<evidence type="ECO:0000313" key="1">
    <source>
        <dbReference type="EMBL" id="CBX97108.1"/>
    </source>
</evidence>
<sequence>MKRTLKRTWEECQLVNKCLKRQPFGGGGDVLSMTTAMDGEVGWLVESRYSDVSSYPPRAILAKIMFLPWHSWSSSERDDWRDIQTWYSTVDVGRTLALDGHL</sequence>
<gene>
    <name evidence="1" type="ORF">LEMA_P102390.1</name>
</gene>
<name>E4ZZJ2_LEPMJ</name>
<reference evidence="2" key="1">
    <citation type="journal article" date="2011" name="Nat. Commun.">
        <title>Effector diversification within compartments of the Leptosphaeria maculans genome affected by Repeat-Induced Point mutations.</title>
        <authorList>
            <person name="Rouxel T."/>
            <person name="Grandaubert J."/>
            <person name="Hane J.K."/>
            <person name="Hoede C."/>
            <person name="van de Wouw A.P."/>
            <person name="Couloux A."/>
            <person name="Dominguez V."/>
            <person name="Anthouard V."/>
            <person name="Bally P."/>
            <person name="Bourras S."/>
            <person name="Cozijnsen A.J."/>
            <person name="Ciuffetti L.M."/>
            <person name="Degrave A."/>
            <person name="Dilmaghani A."/>
            <person name="Duret L."/>
            <person name="Fudal I."/>
            <person name="Goodwin S.B."/>
            <person name="Gout L."/>
            <person name="Glaser N."/>
            <person name="Linglin J."/>
            <person name="Kema G.H.J."/>
            <person name="Lapalu N."/>
            <person name="Lawrence C.B."/>
            <person name="May K."/>
            <person name="Meyer M."/>
            <person name="Ollivier B."/>
            <person name="Poulain J."/>
            <person name="Schoch C.L."/>
            <person name="Simon A."/>
            <person name="Spatafora J.W."/>
            <person name="Stachowiak A."/>
            <person name="Turgeon B.G."/>
            <person name="Tyler B.M."/>
            <person name="Vincent D."/>
            <person name="Weissenbach J."/>
            <person name="Amselem J."/>
            <person name="Quesneville H."/>
            <person name="Oliver R.P."/>
            <person name="Wincker P."/>
            <person name="Balesdent M.-H."/>
            <person name="Howlett B.J."/>
        </authorList>
    </citation>
    <scope>NUCLEOTIDE SEQUENCE [LARGE SCALE GENOMIC DNA]</scope>
    <source>
        <strain evidence="2">JN3 / isolate v23.1.3 / race Av1-4-5-6-7-8</strain>
    </source>
</reference>
<dbReference type="InParanoid" id="E4ZZJ2"/>
<keyword evidence="2" id="KW-1185">Reference proteome</keyword>
<protein>
    <submittedName>
        <fullName evidence="1">Predicted protein</fullName>
    </submittedName>
</protein>
<dbReference type="AlphaFoldDB" id="E4ZZJ2"/>
<accession>E4ZZJ2</accession>
<organism evidence="2">
    <name type="scientific">Leptosphaeria maculans (strain JN3 / isolate v23.1.3 / race Av1-4-5-6-7-8)</name>
    <name type="common">Blackleg fungus</name>
    <name type="synonym">Phoma lingam</name>
    <dbReference type="NCBI Taxonomy" id="985895"/>
    <lineage>
        <taxon>Eukaryota</taxon>
        <taxon>Fungi</taxon>
        <taxon>Dikarya</taxon>
        <taxon>Ascomycota</taxon>
        <taxon>Pezizomycotina</taxon>
        <taxon>Dothideomycetes</taxon>
        <taxon>Pleosporomycetidae</taxon>
        <taxon>Pleosporales</taxon>
        <taxon>Pleosporineae</taxon>
        <taxon>Leptosphaeriaceae</taxon>
        <taxon>Plenodomus</taxon>
        <taxon>Plenodomus lingam/Leptosphaeria maculans species complex</taxon>
    </lineage>
</organism>